<evidence type="ECO:0000256" key="8">
    <source>
        <dbReference type="SAM" id="MobiDB-lite"/>
    </source>
</evidence>
<evidence type="ECO:0000256" key="2">
    <source>
        <dbReference type="ARBA" id="ARBA00008767"/>
    </source>
</evidence>
<evidence type="ECO:0000256" key="1">
    <source>
        <dbReference type="ARBA" id="ARBA00004123"/>
    </source>
</evidence>
<dbReference type="Proteomes" id="UP001154078">
    <property type="component" value="Chromosome 2"/>
</dbReference>
<dbReference type="Gene3D" id="3.20.20.70">
    <property type="entry name" value="Aldolase class I"/>
    <property type="match status" value="1"/>
</dbReference>
<evidence type="ECO:0000256" key="7">
    <source>
        <dbReference type="ARBA" id="ARBA00023242"/>
    </source>
</evidence>
<proteinExistence type="inferred from homology"/>
<evidence type="ECO:0000256" key="4">
    <source>
        <dbReference type="ARBA" id="ARBA00017307"/>
    </source>
</evidence>
<dbReference type="SMART" id="SM00576">
    <property type="entry name" value="BTP"/>
    <property type="match status" value="1"/>
</dbReference>
<keyword evidence="11" id="KW-1185">Reference proteome</keyword>
<dbReference type="CDD" id="cd22918">
    <property type="entry name" value="HFD_TAF8"/>
    <property type="match status" value="1"/>
</dbReference>
<dbReference type="InterPro" id="IPR006565">
    <property type="entry name" value="BTP"/>
</dbReference>
<dbReference type="InterPro" id="IPR013785">
    <property type="entry name" value="Aldolase_TIM"/>
</dbReference>
<dbReference type="GO" id="GO:0006367">
    <property type="term" value="P:transcription initiation at RNA polymerase II promoter"/>
    <property type="evidence" value="ECO:0007669"/>
    <property type="project" value="TreeGrafter"/>
</dbReference>
<keyword evidence="6" id="KW-0804">Transcription</keyword>
<evidence type="ECO:0000256" key="5">
    <source>
        <dbReference type="ARBA" id="ARBA00023015"/>
    </source>
</evidence>
<dbReference type="OrthoDB" id="191315at2759"/>
<feature type="region of interest" description="Disordered" evidence="8">
    <location>
        <begin position="585"/>
        <end position="645"/>
    </location>
</feature>
<evidence type="ECO:0000259" key="9">
    <source>
        <dbReference type="SMART" id="SM00576"/>
    </source>
</evidence>
<sequence length="645" mass="71663">MVNFNFKGLMAPVFTVFNDDMTLNTNKILNYATFLQKSGINGVLGEFKKYSTGPGQKNFNGTSGEGMSLNVKERMSVAESWVKAVKETKQHLMVQVGGAPLPDVLQLAKHAEQIGVDSILCLPELYFKPTNVEELANYLKLVGEAAPNTPLLYYHIPAWTNVNIHMGKFLNFVPNKIPTFSGIKFTSVNLEEGMEAVRANNRSFAVFLGADTLTAGAMAMGFDSAISTTLNIFPQLSIDIMNFLKSSKIQEAKETQDKLSTLTSIITKNGTWVPTMKAAMNLATPINVGVARSPLMNLNKDQLTEMKNSLSKHIKFPVFITTKSQSLSCLTLGNPAVYSVNDGYVRLCLQFLTKIINMEQVNVYRKMLAVTVTSVLLEHGFDGAEKDSLGTLTEMLQAFICEVGHLGRNYCELNGRSEPLLADIIMAFVDMGYNLNEIPKYVRGVQHSVLPSLQPQTATKQLNMLSAGTKQSLPVHIPQHYPPFPDPHAYVRTPTHKQPVIDYESVREKAAIQKRDIEKALTKFLAKTSEVHNLFETDEANIFPLIACKPPYPPYLSALLPQDQIFDPEDLDFDPKSQILQQVKDAKEAKERKRVKIEPKEEVEEAEENLNDSAKSEESTTPKTFIDNPYLAATKLPSKENAEGS</sequence>
<dbReference type="GO" id="GO:0016829">
    <property type="term" value="F:lyase activity"/>
    <property type="evidence" value="ECO:0007669"/>
    <property type="project" value="InterPro"/>
</dbReference>
<dbReference type="InterPro" id="IPR009072">
    <property type="entry name" value="Histone-fold"/>
</dbReference>
<feature type="compositionally biased region" description="Acidic residues" evidence="8">
    <location>
        <begin position="601"/>
        <end position="610"/>
    </location>
</feature>
<dbReference type="EMBL" id="OV121133">
    <property type="protein sequence ID" value="CAH0551873.1"/>
    <property type="molecule type" value="Genomic_DNA"/>
</dbReference>
<reference evidence="10" key="1">
    <citation type="submission" date="2021-12" db="EMBL/GenBank/DDBJ databases">
        <authorList>
            <person name="King R."/>
        </authorList>
    </citation>
    <scope>NUCLEOTIDE SEQUENCE</scope>
</reference>
<evidence type="ECO:0000256" key="6">
    <source>
        <dbReference type="ARBA" id="ARBA00023163"/>
    </source>
</evidence>
<keyword evidence="7" id="KW-0539">Nucleus</keyword>
<organism evidence="10 11">
    <name type="scientific">Brassicogethes aeneus</name>
    <name type="common">Rape pollen beetle</name>
    <name type="synonym">Meligethes aeneus</name>
    <dbReference type="NCBI Taxonomy" id="1431903"/>
    <lineage>
        <taxon>Eukaryota</taxon>
        <taxon>Metazoa</taxon>
        <taxon>Ecdysozoa</taxon>
        <taxon>Arthropoda</taxon>
        <taxon>Hexapoda</taxon>
        <taxon>Insecta</taxon>
        <taxon>Pterygota</taxon>
        <taxon>Neoptera</taxon>
        <taxon>Endopterygota</taxon>
        <taxon>Coleoptera</taxon>
        <taxon>Polyphaga</taxon>
        <taxon>Cucujiformia</taxon>
        <taxon>Nitidulidae</taxon>
        <taxon>Meligethinae</taxon>
        <taxon>Brassicogethes</taxon>
    </lineage>
</organism>
<dbReference type="AlphaFoldDB" id="A0A9P0AWH9"/>
<feature type="compositionally biased region" description="Basic and acidic residues" evidence="8">
    <location>
        <begin position="585"/>
        <end position="600"/>
    </location>
</feature>
<dbReference type="SUPFAM" id="SSF51569">
    <property type="entry name" value="Aldolase"/>
    <property type="match status" value="1"/>
</dbReference>
<dbReference type="InterPro" id="IPR002220">
    <property type="entry name" value="DapA-like"/>
</dbReference>
<accession>A0A9P0AWH9</accession>
<gene>
    <name evidence="10" type="ORF">MELIAE_LOCUS4395</name>
</gene>
<dbReference type="GO" id="GO:0046982">
    <property type="term" value="F:protein heterodimerization activity"/>
    <property type="evidence" value="ECO:0007669"/>
    <property type="project" value="InterPro"/>
</dbReference>
<dbReference type="Pfam" id="PF00701">
    <property type="entry name" value="DHDPS"/>
    <property type="match status" value="1"/>
</dbReference>
<dbReference type="InterPro" id="IPR037818">
    <property type="entry name" value="TAF8"/>
</dbReference>
<dbReference type="PANTHER" id="PTHR46469:SF1">
    <property type="entry name" value="TRANSCRIPTION INITIATION FACTOR TFIID SUBUNIT 8"/>
    <property type="match status" value="1"/>
</dbReference>
<dbReference type="GO" id="GO:0005669">
    <property type="term" value="C:transcription factor TFIID complex"/>
    <property type="evidence" value="ECO:0007669"/>
    <property type="project" value="InterPro"/>
</dbReference>
<feature type="domain" description="Bromodomain associated" evidence="9">
    <location>
        <begin position="362"/>
        <end position="437"/>
    </location>
</feature>
<dbReference type="Gene3D" id="1.10.20.10">
    <property type="entry name" value="Histone, subunit A"/>
    <property type="match status" value="1"/>
</dbReference>
<evidence type="ECO:0000313" key="11">
    <source>
        <dbReference type="Proteomes" id="UP001154078"/>
    </source>
</evidence>
<dbReference type="InterPro" id="IPR019473">
    <property type="entry name" value="TFIID_su8_C"/>
</dbReference>
<comment type="subunit">
    <text evidence="3">Homotetramer.</text>
</comment>
<comment type="similarity">
    <text evidence="2">Belongs to the TAF8 family.</text>
</comment>
<comment type="subcellular location">
    <subcellularLocation>
        <location evidence="1">Nucleus</location>
    </subcellularLocation>
</comment>
<keyword evidence="5" id="KW-0805">Transcription regulation</keyword>
<dbReference type="PANTHER" id="PTHR46469">
    <property type="entry name" value="TRANSCRIPTION INITIATION FACTOR TFIID SUBUNIT 8"/>
    <property type="match status" value="1"/>
</dbReference>
<dbReference type="Pfam" id="PF07524">
    <property type="entry name" value="Bromo_TP"/>
    <property type="match status" value="1"/>
</dbReference>
<dbReference type="Pfam" id="PF10406">
    <property type="entry name" value="TAF8_C"/>
    <property type="match status" value="1"/>
</dbReference>
<evidence type="ECO:0000256" key="3">
    <source>
        <dbReference type="ARBA" id="ARBA00011881"/>
    </source>
</evidence>
<dbReference type="SMART" id="SM01130">
    <property type="entry name" value="DHDPS"/>
    <property type="match status" value="1"/>
</dbReference>
<evidence type="ECO:0000313" key="10">
    <source>
        <dbReference type="EMBL" id="CAH0551873.1"/>
    </source>
</evidence>
<protein>
    <recommendedName>
        <fullName evidence="4">Transcription initiation factor TFIID subunit 8</fullName>
    </recommendedName>
</protein>
<name>A0A9P0AWH9_BRAAE</name>
<dbReference type="CDD" id="cd08049">
    <property type="entry name" value="TAF8"/>
    <property type="match status" value="1"/>
</dbReference>